<keyword evidence="3 6" id="KW-0812">Transmembrane</keyword>
<feature type="transmembrane region" description="Helical" evidence="6">
    <location>
        <begin position="395"/>
        <end position="417"/>
    </location>
</feature>
<dbReference type="EMBL" id="KV440980">
    <property type="protein sequence ID" value="OAD73855.1"/>
    <property type="molecule type" value="Genomic_DNA"/>
</dbReference>
<dbReference type="PROSITE" id="PS50850">
    <property type="entry name" value="MFS"/>
    <property type="match status" value="1"/>
</dbReference>
<dbReference type="InterPro" id="IPR020846">
    <property type="entry name" value="MFS_dom"/>
</dbReference>
<dbReference type="GO" id="GO:0022857">
    <property type="term" value="F:transmembrane transporter activity"/>
    <property type="evidence" value="ECO:0007669"/>
    <property type="project" value="InterPro"/>
</dbReference>
<sequence>MTNQYFPKEKAYKRKNSDDKSLTSTRYGSIGSIDEYPAKIRDWDENFEWTEEEERQLVAKIDKRLMSFVLLMTFVLNMDRTNLSNAVSDNLAIDLGFTNDGVNTSIMIYSIVFALFALPSNAAVKHIGAHIWIPLLMNSWAIVTWAHALLHDFNGFIVIRIFIAITEAGFIPACLCYLTEWYKSNELSTRLAWFWGVQAFASAFSGLLSFGVLQMAGLGGLQGWKWLFLVDGIATHIVGIIAFMYLPASPERTSGWIRSREGWFNEREERIAMRRIVRDGLTKQEQEKPISKQDVILALKDTKLWIHLSIAFLGMMPSIPIHNYLPTIVKEAGFSATVANLLTAPAYLINLLFSILIARGAEKNGNVSLYSLAGSVWGLLGFLTLFYLPASTGRWSIYAATLFTASAPSWHGMHVAWMSSNLAPAGKRAIALGAIVGAANINGVPGAQIYQSNDAPRYRRGNGICIGLHLVAISLFLALRSRYTSANSLRGQKWELMTTEEKDVYNETSRDVGSDRLDFQFKL</sequence>
<feature type="transmembrane region" description="Helical" evidence="6">
    <location>
        <begin position="156"/>
        <end position="179"/>
    </location>
</feature>
<evidence type="ECO:0000256" key="3">
    <source>
        <dbReference type="ARBA" id="ARBA00022692"/>
    </source>
</evidence>
<evidence type="ECO:0000256" key="5">
    <source>
        <dbReference type="ARBA" id="ARBA00023136"/>
    </source>
</evidence>
<evidence type="ECO:0000313" key="9">
    <source>
        <dbReference type="Proteomes" id="UP000077315"/>
    </source>
</evidence>
<evidence type="ECO:0000256" key="1">
    <source>
        <dbReference type="ARBA" id="ARBA00004141"/>
    </source>
</evidence>
<evidence type="ECO:0000256" key="6">
    <source>
        <dbReference type="SAM" id="Phobius"/>
    </source>
</evidence>
<gene>
    <name evidence="8" type="ORF">PHYBLDRAFT_112426</name>
</gene>
<reference evidence="9" key="1">
    <citation type="submission" date="2015-06" db="EMBL/GenBank/DDBJ databases">
        <title>Expansion of signal transduction pathways in fungi by whole-genome duplication.</title>
        <authorList>
            <consortium name="DOE Joint Genome Institute"/>
            <person name="Corrochano L.M."/>
            <person name="Kuo A."/>
            <person name="Marcet-Houben M."/>
            <person name="Polaino S."/>
            <person name="Salamov A."/>
            <person name="Villalobos J.M."/>
            <person name="Alvarez M.I."/>
            <person name="Avalos J."/>
            <person name="Benito E.P."/>
            <person name="Benoit I."/>
            <person name="Burger G."/>
            <person name="Camino L.P."/>
            <person name="Canovas D."/>
            <person name="Cerda-Olmedo E."/>
            <person name="Cheng J.-F."/>
            <person name="Dominguez A."/>
            <person name="Elias M."/>
            <person name="Eslava A.P."/>
            <person name="Glaser F."/>
            <person name="Grimwood J."/>
            <person name="Gutierrez G."/>
            <person name="Heitman J."/>
            <person name="Henrissat B."/>
            <person name="Iturriaga E.A."/>
            <person name="Lang B.F."/>
            <person name="Lavin J.L."/>
            <person name="Lee S."/>
            <person name="Li W."/>
            <person name="Lindquist E."/>
            <person name="Lopez-Garcia S."/>
            <person name="Luque E.M."/>
            <person name="Marcos A.T."/>
            <person name="Martin J."/>
            <person name="McCluskey K."/>
            <person name="Medina H.R."/>
            <person name="Miralles-Duran A."/>
            <person name="Miyazaki A."/>
            <person name="Munoz-Torres E."/>
            <person name="Oguiza J.A."/>
            <person name="Ohm R."/>
            <person name="Olmedo M."/>
            <person name="Orejas M."/>
            <person name="Ortiz-Castellanos L."/>
            <person name="Pisabarro A.G."/>
            <person name="Rodriguez-Romero J."/>
            <person name="Ruiz-Herrera J."/>
            <person name="Ruiz-Vazquez R."/>
            <person name="Sanz C."/>
            <person name="Schackwitz W."/>
            <person name="Schmutz J."/>
            <person name="Shahriari M."/>
            <person name="Shelest E."/>
            <person name="Silva-Franco F."/>
            <person name="Soanes D."/>
            <person name="Syed K."/>
            <person name="Tagua V.G."/>
            <person name="Talbot N.J."/>
            <person name="Thon M."/>
            <person name="De vries R.P."/>
            <person name="Wiebenga A."/>
            <person name="Yadav J.S."/>
            <person name="Braun E.L."/>
            <person name="Baker S."/>
            <person name="Garre V."/>
            <person name="Horwitz B."/>
            <person name="Torres-Martinez S."/>
            <person name="Idnurm A."/>
            <person name="Herrera-Estrella A."/>
            <person name="Gabaldon T."/>
            <person name="Grigoriev I.V."/>
        </authorList>
    </citation>
    <scope>NUCLEOTIDE SEQUENCE [LARGE SCALE GENOMIC DNA]</scope>
    <source>
        <strain evidence="9">NRRL 1555(-)</strain>
    </source>
</reference>
<dbReference type="VEuPathDB" id="FungiDB:PHYBLDRAFT_112426"/>
<dbReference type="Gene3D" id="1.20.1250.20">
    <property type="entry name" value="MFS general substrate transporter like domains"/>
    <property type="match status" value="2"/>
</dbReference>
<evidence type="ECO:0000313" key="8">
    <source>
        <dbReference type="EMBL" id="OAD73855.1"/>
    </source>
</evidence>
<dbReference type="STRING" id="763407.A0A162XC21"/>
<keyword evidence="5 6" id="KW-0472">Membrane</keyword>
<proteinExistence type="predicted"/>
<evidence type="ECO:0000256" key="2">
    <source>
        <dbReference type="ARBA" id="ARBA00022448"/>
    </source>
</evidence>
<feature type="transmembrane region" description="Helical" evidence="6">
    <location>
        <begin position="131"/>
        <end position="150"/>
    </location>
</feature>
<dbReference type="PANTHER" id="PTHR43791:SF36">
    <property type="entry name" value="TRANSPORTER, PUTATIVE (AFU_ORTHOLOGUE AFUA_6G08340)-RELATED"/>
    <property type="match status" value="1"/>
</dbReference>
<feature type="transmembrane region" description="Helical" evidence="6">
    <location>
        <begin position="304"/>
        <end position="325"/>
    </location>
</feature>
<dbReference type="RefSeq" id="XP_018291895.1">
    <property type="nucleotide sequence ID" value="XM_018428282.1"/>
</dbReference>
<feature type="transmembrane region" description="Helical" evidence="6">
    <location>
        <begin position="65"/>
        <end position="81"/>
    </location>
</feature>
<dbReference type="InParanoid" id="A0A162XC21"/>
<evidence type="ECO:0000259" key="7">
    <source>
        <dbReference type="PROSITE" id="PS50850"/>
    </source>
</evidence>
<feature type="transmembrane region" description="Helical" evidence="6">
    <location>
        <begin position="369"/>
        <end position="389"/>
    </location>
</feature>
<keyword evidence="2" id="KW-0813">Transport</keyword>
<feature type="transmembrane region" description="Helical" evidence="6">
    <location>
        <begin position="461"/>
        <end position="479"/>
    </location>
</feature>
<feature type="transmembrane region" description="Helical" evidence="6">
    <location>
        <begin position="101"/>
        <end position="119"/>
    </location>
</feature>
<feature type="transmembrane region" description="Helical" evidence="6">
    <location>
        <begin position="226"/>
        <end position="248"/>
    </location>
</feature>
<dbReference type="AlphaFoldDB" id="A0A162XC21"/>
<name>A0A162XC21_PHYB8</name>
<dbReference type="Proteomes" id="UP000077315">
    <property type="component" value="Unassembled WGS sequence"/>
</dbReference>
<feature type="transmembrane region" description="Helical" evidence="6">
    <location>
        <begin position="429"/>
        <end position="449"/>
    </location>
</feature>
<dbReference type="GO" id="GO:0016020">
    <property type="term" value="C:membrane"/>
    <property type="evidence" value="ECO:0007669"/>
    <property type="project" value="UniProtKB-SubCell"/>
</dbReference>
<keyword evidence="9" id="KW-1185">Reference proteome</keyword>
<dbReference type="Pfam" id="PF07690">
    <property type="entry name" value="MFS_1"/>
    <property type="match status" value="1"/>
</dbReference>
<dbReference type="GeneID" id="28989188"/>
<feature type="domain" description="Major facilitator superfamily (MFS) profile" evidence="7">
    <location>
        <begin position="65"/>
        <end position="484"/>
    </location>
</feature>
<feature type="transmembrane region" description="Helical" evidence="6">
    <location>
        <begin position="337"/>
        <end position="357"/>
    </location>
</feature>
<dbReference type="OrthoDB" id="1935484at2759"/>
<protein>
    <recommendedName>
        <fullName evidence="7">Major facilitator superfamily (MFS) profile domain-containing protein</fullName>
    </recommendedName>
</protein>
<dbReference type="InterPro" id="IPR011701">
    <property type="entry name" value="MFS"/>
</dbReference>
<keyword evidence="4 6" id="KW-1133">Transmembrane helix</keyword>
<organism evidence="8 9">
    <name type="scientific">Phycomyces blakesleeanus (strain ATCC 8743b / DSM 1359 / FGSC 10004 / NBRC 33097 / NRRL 1555)</name>
    <dbReference type="NCBI Taxonomy" id="763407"/>
    <lineage>
        <taxon>Eukaryota</taxon>
        <taxon>Fungi</taxon>
        <taxon>Fungi incertae sedis</taxon>
        <taxon>Mucoromycota</taxon>
        <taxon>Mucoromycotina</taxon>
        <taxon>Mucoromycetes</taxon>
        <taxon>Mucorales</taxon>
        <taxon>Phycomycetaceae</taxon>
        <taxon>Phycomyces</taxon>
    </lineage>
</organism>
<feature type="transmembrane region" description="Helical" evidence="6">
    <location>
        <begin position="191"/>
        <end position="214"/>
    </location>
</feature>
<accession>A0A162XC21</accession>
<comment type="subcellular location">
    <subcellularLocation>
        <location evidence="1">Membrane</location>
        <topology evidence="1">Multi-pass membrane protein</topology>
    </subcellularLocation>
</comment>
<dbReference type="InterPro" id="IPR036259">
    <property type="entry name" value="MFS_trans_sf"/>
</dbReference>
<evidence type="ECO:0000256" key="4">
    <source>
        <dbReference type="ARBA" id="ARBA00022989"/>
    </source>
</evidence>
<dbReference type="PANTHER" id="PTHR43791">
    <property type="entry name" value="PERMEASE-RELATED"/>
    <property type="match status" value="1"/>
</dbReference>
<dbReference type="SUPFAM" id="SSF103473">
    <property type="entry name" value="MFS general substrate transporter"/>
    <property type="match status" value="1"/>
</dbReference>